<protein>
    <submittedName>
        <fullName evidence="2">Uncharacterized protein</fullName>
    </submittedName>
</protein>
<dbReference type="EMBL" id="LAZR01001857">
    <property type="protein sequence ID" value="KKN38006.1"/>
    <property type="molecule type" value="Genomic_DNA"/>
</dbReference>
<dbReference type="AlphaFoldDB" id="A0A0F9SMD1"/>
<proteinExistence type="predicted"/>
<feature type="region of interest" description="Disordered" evidence="1">
    <location>
        <begin position="1"/>
        <end position="20"/>
    </location>
</feature>
<comment type="caution">
    <text evidence="2">The sequence shown here is derived from an EMBL/GenBank/DDBJ whole genome shotgun (WGS) entry which is preliminary data.</text>
</comment>
<evidence type="ECO:0000313" key="2">
    <source>
        <dbReference type="EMBL" id="KKN38006.1"/>
    </source>
</evidence>
<accession>A0A0F9SMD1</accession>
<gene>
    <name evidence="2" type="ORF">LCGC14_0757710</name>
</gene>
<name>A0A0F9SMD1_9ZZZZ</name>
<reference evidence="2" key="1">
    <citation type="journal article" date="2015" name="Nature">
        <title>Complex archaea that bridge the gap between prokaryotes and eukaryotes.</title>
        <authorList>
            <person name="Spang A."/>
            <person name="Saw J.H."/>
            <person name="Jorgensen S.L."/>
            <person name="Zaremba-Niedzwiedzka K."/>
            <person name="Martijn J."/>
            <person name="Lind A.E."/>
            <person name="van Eijk R."/>
            <person name="Schleper C."/>
            <person name="Guy L."/>
            <person name="Ettema T.J."/>
        </authorList>
    </citation>
    <scope>NUCLEOTIDE SEQUENCE</scope>
</reference>
<organism evidence="2">
    <name type="scientific">marine sediment metagenome</name>
    <dbReference type="NCBI Taxonomy" id="412755"/>
    <lineage>
        <taxon>unclassified sequences</taxon>
        <taxon>metagenomes</taxon>
        <taxon>ecological metagenomes</taxon>
    </lineage>
</organism>
<sequence>MDSDNLPPGLTPSGIPGNSPEEIAIERVMERVDEMVDPITVLMPLVAERLSEAVRSGPDDAARTISSAVDTVEGFQVILDEALNRLDEVLDPEEVRN</sequence>
<evidence type="ECO:0000256" key="1">
    <source>
        <dbReference type="SAM" id="MobiDB-lite"/>
    </source>
</evidence>